<feature type="domain" description="DNA mimic protein DMP19 C-terminal" evidence="1">
    <location>
        <begin position="40"/>
        <end position="142"/>
    </location>
</feature>
<gene>
    <name evidence="2" type="ORF">EV146_104152</name>
</gene>
<organism evidence="2 3">
    <name type="scientific">Mesobacillus foraminis</name>
    <dbReference type="NCBI Taxonomy" id="279826"/>
    <lineage>
        <taxon>Bacteria</taxon>
        <taxon>Bacillati</taxon>
        <taxon>Bacillota</taxon>
        <taxon>Bacilli</taxon>
        <taxon>Bacillales</taxon>
        <taxon>Bacillaceae</taxon>
        <taxon>Mesobacillus</taxon>
    </lineage>
</organism>
<dbReference type="InterPro" id="IPR025402">
    <property type="entry name" value="DMP19_C"/>
</dbReference>
<reference evidence="2 3" key="1">
    <citation type="journal article" date="2015" name="Stand. Genomic Sci.">
        <title>Genomic Encyclopedia of Bacterial and Archaeal Type Strains, Phase III: the genomes of soil and plant-associated and newly described type strains.</title>
        <authorList>
            <person name="Whitman W.B."/>
            <person name="Woyke T."/>
            <person name="Klenk H.P."/>
            <person name="Zhou Y."/>
            <person name="Lilburn T.G."/>
            <person name="Beck B.J."/>
            <person name="De Vos P."/>
            <person name="Vandamme P."/>
            <person name="Eisen J.A."/>
            <person name="Garrity G."/>
            <person name="Hugenholtz P."/>
            <person name="Kyrpides N.C."/>
        </authorList>
    </citation>
    <scope>NUCLEOTIDE SEQUENCE [LARGE SCALE GENOMIC DNA]</scope>
    <source>
        <strain evidence="2 3">CV53</strain>
    </source>
</reference>
<evidence type="ECO:0000313" key="2">
    <source>
        <dbReference type="EMBL" id="TCN26045.1"/>
    </source>
</evidence>
<sequence>MKPKMKRSDLLDRDDIWNAVVNVVCDQDYPSEDKLLNETFIVFQCYSELESGGHESLITWFSEHIQNIGINCFANELVGILKKIGAHEYAEIENKYIQGIWEKYSALENGEIGEEEFYSLVERGDSEYHQLDSKLQASLEAYFIRIHRDLIDVDEG</sequence>
<comment type="caution">
    <text evidence="2">The sequence shown here is derived from an EMBL/GenBank/DDBJ whole genome shotgun (WGS) entry which is preliminary data.</text>
</comment>
<keyword evidence="3" id="KW-1185">Reference proteome</keyword>
<dbReference type="Proteomes" id="UP000295689">
    <property type="component" value="Unassembled WGS sequence"/>
</dbReference>
<protein>
    <recommendedName>
        <fullName evidence="1">DNA mimic protein DMP19 C-terminal domain-containing protein</fullName>
    </recommendedName>
</protein>
<dbReference type="Pfam" id="PF14300">
    <property type="entry name" value="DMP19"/>
    <property type="match status" value="1"/>
</dbReference>
<dbReference type="EMBL" id="SLVV01000004">
    <property type="protein sequence ID" value="TCN26045.1"/>
    <property type="molecule type" value="Genomic_DNA"/>
</dbReference>
<evidence type="ECO:0000313" key="3">
    <source>
        <dbReference type="Proteomes" id="UP000295689"/>
    </source>
</evidence>
<proteinExistence type="predicted"/>
<dbReference type="AlphaFoldDB" id="A0A4R2BHM1"/>
<name>A0A4R2BHM1_9BACI</name>
<dbReference type="RefSeq" id="WP_132004150.1">
    <property type="nucleotide sequence ID" value="NZ_JABUHM010000009.1"/>
</dbReference>
<accession>A0A4R2BHM1</accession>
<evidence type="ECO:0000259" key="1">
    <source>
        <dbReference type="Pfam" id="PF14300"/>
    </source>
</evidence>